<keyword evidence="4 8" id="KW-0812">Transmembrane</keyword>
<dbReference type="PANTHER" id="PTHR48090">
    <property type="entry name" value="UNDECAPRENYL-PHOSPHATE 4-DEOXY-4-FORMAMIDO-L-ARABINOSE TRANSFERASE-RELATED"/>
    <property type="match status" value="1"/>
</dbReference>
<keyword evidence="3 10" id="KW-0808">Transferase</keyword>
<dbReference type="SUPFAM" id="SSF53448">
    <property type="entry name" value="Nucleotide-diphospho-sugar transferases"/>
    <property type="match status" value="1"/>
</dbReference>
<gene>
    <name evidence="10" type="ORF">ENS15_01465</name>
</gene>
<evidence type="ECO:0000313" key="10">
    <source>
        <dbReference type="EMBL" id="HFK23314.1"/>
    </source>
</evidence>
<evidence type="ECO:0000256" key="1">
    <source>
        <dbReference type="ARBA" id="ARBA00022475"/>
    </source>
</evidence>
<keyword evidence="5" id="KW-0448">Lipopolysaccharide biosynthesis</keyword>
<comment type="caution">
    <text evidence="10">The sequence shown here is derived from an EMBL/GenBank/DDBJ whole genome shotgun (WGS) entry which is preliminary data.</text>
</comment>
<feature type="transmembrane region" description="Helical" evidence="8">
    <location>
        <begin position="230"/>
        <end position="257"/>
    </location>
</feature>
<feature type="domain" description="Glycosyltransferase 2-like" evidence="9">
    <location>
        <begin position="5"/>
        <end position="136"/>
    </location>
</feature>
<keyword evidence="6 8" id="KW-1133">Transmembrane helix</keyword>
<evidence type="ECO:0000256" key="5">
    <source>
        <dbReference type="ARBA" id="ARBA00022985"/>
    </source>
</evidence>
<dbReference type="Gene3D" id="3.90.550.10">
    <property type="entry name" value="Spore Coat Polysaccharide Biosynthesis Protein SpsA, Chain A"/>
    <property type="match status" value="1"/>
</dbReference>
<evidence type="ECO:0000256" key="2">
    <source>
        <dbReference type="ARBA" id="ARBA00022676"/>
    </source>
</evidence>
<evidence type="ECO:0000259" key="9">
    <source>
        <dbReference type="Pfam" id="PF00535"/>
    </source>
</evidence>
<evidence type="ECO:0000256" key="7">
    <source>
        <dbReference type="ARBA" id="ARBA00023136"/>
    </source>
</evidence>
<proteinExistence type="predicted"/>
<dbReference type="GO" id="GO:0009103">
    <property type="term" value="P:lipopolysaccharide biosynthetic process"/>
    <property type="evidence" value="ECO:0007669"/>
    <property type="project" value="UniProtKB-KW"/>
</dbReference>
<feature type="transmembrane region" description="Helical" evidence="8">
    <location>
        <begin position="264"/>
        <end position="292"/>
    </location>
</feature>
<keyword evidence="2" id="KW-0328">Glycosyltransferase</keyword>
<evidence type="ECO:0000256" key="3">
    <source>
        <dbReference type="ARBA" id="ARBA00022679"/>
    </source>
</evidence>
<dbReference type="EMBL" id="DSTT01000002">
    <property type="protein sequence ID" value="HFK23314.1"/>
    <property type="molecule type" value="Genomic_DNA"/>
</dbReference>
<evidence type="ECO:0000256" key="6">
    <source>
        <dbReference type="ARBA" id="ARBA00022989"/>
    </source>
</evidence>
<accession>A0A7C3J5J1</accession>
<dbReference type="AlphaFoldDB" id="A0A7C3J5J1"/>
<dbReference type="InterPro" id="IPR050256">
    <property type="entry name" value="Glycosyltransferase_2"/>
</dbReference>
<dbReference type="Pfam" id="PF00535">
    <property type="entry name" value="Glycos_transf_2"/>
    <property type="match status" value="1"/>
</dbReference>
<dbReference type="PANTHER" id="PTHR48090:SF3">
    <property type="entry name" value="UNDECAPRENYL-PHOSPHATE 4-DEOXY-4-FORMAMIDO-L-ARABINOSE TRANSFERASE"/>
    <property type="match status" value="1"/>
</dbReference>
<evidence type="ECO:0000256" key="8">
    <source>
        <dbReference type="SAM" id="Phobius"/>
    </source>
</evidence>
<dbReference type="CDD" id="cd04179">
    <property type="entry name" value="DPM_DPG-synthase_like"/>
    <property type="match status" value="1"/>
</dbReference>
<dbReference type="InterPro" id="IPR001173">
    <property type="entry name" value="Glyco_trans_2-like"/>
</dbReference>
<dbReference type="GO" id="GO:0005886">
    <property type="term" value="C:plasma membrane"/>
    <property type="evidence" value="ECO:0007669"/>
    <property type="project" value="TreeGrafter"/>
</dbReference>
<organism evidence="10">
    <name type="scientific">candidate division WOR-3 bacterium</name>
    <dbReference type="NCBI Taxonomy" id="2052148"/>
    <lineage>
        <taxon>Bacteria</taxon>
        <taxon>Bacteria division WOR-3</taxon>
    </lineage>
</organism>
<name>A0A7C3J5J1_UNCW3</name>
<dbReference type="GO" id="GO:0016757">
    <property type="term" value="F:glycosyltransferase activity"/>
    <property type="evidence" value="ECO:0007669"/>
    <property type="project" value="UniProtKB-KW"/>
</dbReference>
<reference evidence="10" key="1">
    <citation type="journal article" date="2020" name="mSystems">
        <title>Genome- and Community-Level Interaction Insights into Carbon Utilization and Element Cycling Functions of Hydrothermarchaeota in Hydrothermal Sediment.</title>
        <authorList>
            <person name="Zhou Z."/>
            <person name="Liu Y."/>
            <person name="Xu W."/>
            <person name="Pan J."/>
            <person name="Luo Z.H."/>
            <person name="Li M."/>
        </authorList>
    </citation>
    <scope>NUCLEOTIDE SEQUENCE [LARGE SCALE GENOMIC DNA]</scope>
    <source>
        <strain evidence="10">SpSt-464</strain>
    </source>
</reference>
<dbReference type="InterPro" id="IPR029044">
    <property type="entry name" value="Nucleotide-diphossugar_trans"/>
</dbReference>
<sequence length="302" mass="34865">MIKVSVLCSAYNEVENVEELFKTFDIFNKKQGNEWEIVFVDDGSRDGTYKKALEVAKGFQNIKILKHKRNLGKTAGILTAKENSEGDILVIYDADMQYSFDDCLKLVKRIEEEDYDICTGWKQGKYKKAFISKIYNFLSRKFFKLPIHDQNGLKALKRDVLDAIHLRKDWHRYIVSLAIEKGFSVTEEKVTLYPRKYGESKYSGSFRIIIGLFDLLTVKFLTTFLKKPMILFGISGGIFIILGFLTGLTAFILRFFYGFGFRPLLYLVILLILSGLLMFILGFVSELISIIIEDIEELKKKL</sequence>
<protein>
    <submittedName>
        <fullName evidence="10">Glycosyltransferase family 2 protein</fullName>
    </submittedName>
</protein>
<keyword evidence="7 8" id="KW-0472">Membrane</keyword>
<evidence type="ECO:0000256" key="4">
    <source>
        <dbReference type="ARBA" id="ARBA00022692"/>
    </source>
</evidence>
<keyword evidence="1" id="KW-1003">Cell membrane</keyword>